<dbReference type="GO" id="GO:0010468">
    <property type="term" value="P:regulation of gene expression"/>
    <property type="evidence" value="ECO:0007669"/>
    <property type="project" value="TreeGrafter"/>
</dbReference>
<accession>A0A1Z3HGS6</accession>
<dbReference type="CDD" id="cd00593">
    <property type="entry name" value="RIBOc"/>
    <property type="match status" value="1"/>
</dbReference>
<evidence type="ECO:0000256" key="6">
    <source>
        <dbReference type="ARBA" id="ARBA00022759"/>
    </source>
</evidence>
<sequence length="223" mass="24806">MPSLPRFQNPALWQQAMTHSSYANESPDSGANNERLEFLGDAILTFLSGEFLFQRYPNWSEGELTPLRAALVDQQQLGQFAQQLNLGQQLRLSRGVEGSGGRTNPRLLSSAFEALIGAYFLDSGADMAQVRQYVVPFFESVIAERVASVQQLNPKSRLQEWALSHLGEIPRYTIVAASGPDHAKQFVAEVRLQGTPYGRGSGHRKQEAEKEAARQALKRLQHP</sequence>
<feature type="region of interest" description="Disordered" evidence="10">
    <location>
        <begin position="195"/>
        <end position="223"/>
    </location>
</feature>
<evidence type="ECO:0000313" key="13">
    <source>
        <dbReference type="EMBL" id="ASC69448.1"/>
    </source>
</evidence>
<dbReference type="CDD" id="cd10845">
    <property type="entry name" value="DSRM_RNAse_III_family"/>
    <property type="match status" value="1"/>
</dbReference>
<dbReference type="InterPro" id="IPR014720">
    <property type="entry name" value="dsRBD_dom"/>
</dbReference>
<keyword evidence="4 9" id="KW-0507">mRNA processing</keyword>
<dbReference type="Proteomes" id="UP000191901">
    <property type="component" value="Chromosome"/>
</dbReference>
<reference evidence="13 14" key="1">
    <citation type="journal article" date="2016" name="Biochim. Biophys. Acta">
        <title>Characterization of red-shifted phycobilisomes isolated from the chlorophyll f-containing cyanobacterium Halomicronema hongdechloris.</title>
        <authorList>
            <person name="Li Y."/>
            <person name="Lin Y."/>
            <person name="Garvey C.J."/>
            <person name="Birch D."/>
            <person name="Corkery R.W."/>
            <person name="Loughlin P.C."/>
            <person name="Scheer H."/>
            <person name="Willows R.D."/>
            <person name="Chen M."/>
        </authorList>
    </citation>
    <scope>NUCLEOTIDE SEQUENCE [LARGE SCALE GENOMIC DNA]</scope>
    <source>
        <strain evidence="13 14">C2206</strain>
    </source>
</reference>
<feature type="compositionally biased region" description="Basic and acidic residues" evidence="10">
    <location>
        <begin position="204"/>
        <end position="213"/>
    </location>
</feature>
<keyword evidence="9" id="KW-0699">rRNA-binding</keyword>
<dbReference type="GO" id="GO:0005737">
    <property type="term" value="C:cytoplasm"/>
    <property type="evidence" value="ECO:0007669"/>
    <property type="project" value="UniProtKB-SubCell"/>
</dbReference>
<dbReference type="EMBL" id="CP021983">
    <property type="protein sequence ID" value="ASC69448.1"/>
    <property type="molecule type" value="Genomic_DNA"/>
</dbReference>
<dbReference type="GO" id="GO:0046872">
    <property type="term" value="F:metal ion binding"/>
    <property type="evidence" value="ECO:0007669"/>
    <property type="project" value="UniProtKB-KW"/>
</dbReference>
<dbReference type="GO" id="GO:0003725">
    <property type="term" value="F:double-stranded RNA binding"/>
    <property type="evidence" value="ECO:0007669"/>
    <property type="project" value="TreeGrafter"/>
</dbReference>
<dbReference type="Gene3D" id="1.10.1520.10">
    <property type="entry name" value="Ribonuclease III domain"/>
    <property type="match status" value="1"/>
</dbReference>
<feature type="domain" description="DRBM" evidence="11">
    <location>
        <begin position="153"/>
        <end position="222"/>
    </location>
</feature>
<comment type="subunit">
    <text evidence="9">Homodimer.</text>
</comment>
<dbReference type="RefSeq" id="WP_080812848.1">
    <property type="nucleotide sequence ID" value="NZ_CP021983.2"/>
</dbReference>
<dbReference type="SMART" id="SM00535">
    <property type="entry name" value="RIBOc"/>
    <property type="match status" value="1"/>
</dbReference>
<keyword evidence="3 9" id="KW-0698">rRNA processing</keyword>
<evidence type="ECO:0000313" key="14">
    <source>
        <dbReference type="Proteomes" id="UP000191901"/>
    </source>
</evidence>
<keyword evidence="9" id="KW-0963">Cytoplasm</keyword>
<feature type="binding site" evidence="9">
    <location>
        <position position="113"/>
    </location>
    <ligand>
        <name>Mg(2+)</name>
        <dbReference type="ChEBI" id="CHEBI:18420"/>
    </ligand>
</feature>
<feature type="active site" evidence="9">
    <location>
        <position position="41"/>
    </location>
</feature>
<name>A0A1Z3HGS6_9CYAN</name>
<evidence type="ECO:0000256" key="7">
    <source>
        <dbReference type="ARBA" id="ARBA00022801"/>
    </source>
</evidence>
<dbReference type="Gene3D" id="3.30.160.20">
    <property type="match status" value="1"/>
</dbReference>
<comment type="catalytic activity">
    <reaction evidence="1 9">
        <text>Endonucleolytic cleavage to 5'-phosphomonoester.</text>
        <dbReference type="EC" id="3.1.26.3"/>
    </reaction>
</comment>
<dbReference type="EC" id="3.1.26.3" evidence="9"/>
<dbReference type="SUPFAM" id="SSF69065">
    <property type="entry name" value="RNase III domain-like"/>
    <property type="match status" value="1"/>
</dbReference>
<keyword evidence="9" id="KW-0819">tRNA processing</keyword>
<evidence type="ECO:0000256" key="5">
    <source>
        <dbReference type="ARBA" id="ARBA00022722"/>
    </source>
</evidence>
<keyword evidence="5 9" id="KW-0540">Nuclease</keyword>
<dbReference type="InterPro" id="IPR000999">
    <property type="entry name" value="RNase_III_dom"/>
</dbReference>
<feature type="binding site" evidence="9">
    <location>
        <position position="37"/>
    </location>
    <ligand>
        <name>Mg(2+)</name>
        <dbReference type="ChEBI" id="CHEBI:18420"/>
    </ligand>
</feature>
<proteinExistence type="inferred from homology"/>
<dbReference type="AlphaFoldDB" id="A0A1Z3HGS6"/>
<evidence type="ECO:0000256" key="9">
    <source>
        <dbReference type="HAMAP-Rule" id="MF_00104"/>
    </source>
</evidence>
<dbReference type="SMART" id="SM00358">
    <property type="entry name" value="DSRM"/>
    <property type="match status" value="1"/>
</dbReference>
<dbReference type="PROSITE" id="PS50142">
    <property type="entry name" value="RNASE_3_2"/>
    <property type="match status" value="1"/>
</dbReference>
<dbReference type="OrthoDB" id="9805026at2"/>
<dbReference type="PANTHER" id="PTHR11207:SF0">
    <property type="entry name" value="RIBONUCLEASE 3"/>
    <property type="match status" value="1"/>
</dbReference>
<evidence type="ECO:0000256" key="3">
    <source>
        <dbReference type="ARBA" id="ARBA00022552"/>
    </source>
</evidence>
<keyword evidence="6 9" id="KW-0255">Endonuclease</keyword>
<dbReference type="PANTHER" id="PTHR11207">
    <property type="entry name" value="RIBONUCLEASE III"/>
    <property type="match status" value="1"/>
</dbReference>
<dbReference type="KEGG" id="hhg:XM38_003750"/>
<keyword evidence="9" id="KW-0460">Magnesium</keyword>
<dbReference type="SUPFAM" id="SSF54768">
    <property type="entry name" value="dsRNA-binding domain-like"/>
    <property type="match status" value="1"/>
</dbReference>
<evidence type="ECO:0000256" key="4">
    <source>
        <dbReference type="ARBA" id="ARBA00022664"/>
    </source>
</evidence>
<dbReference type="HAMAP" id="MF_00104">
    <property type="entry name" value="RNase_III"/>
    <property type="match status" value="1"/>
</dbReference>
<comment type="similarity">
    <text evidence="2">Belongs to the ribonuclease III family.</text>
</comment>
<dbReference type="GO" id="GO:0006364">
    <property type="term" value="P:rRNA processing"/>
    <property type="evidence" value="ECO:0007669"/>
    <property type="project" value="UniProtKB-UniRule"/>
</dbReference>
<comment type="subcellular location">
    <subcellularLocation>
        <location evidence="9">Cytoplasm</location>
    </subcellularLocation>
</comment>
<keyword evidence="8 9" id="KW-0694">RNA-binding</keyword>
<dbReference type="NCBIfam" id="TIGR02191">
    <property type="entry name" value="RNaseIII"/>
    <property type="match status" value="1"/>
</dbReference>
<dbReference type="GO" id="GO:0008033">
    <property type="term" value="P:tRNA processing"/>
    <property type="evidence" value="ECO:0007669"/>
    <property type="project" value="UniProtKB-KW"/>
</dbReference>
<dbReference type="PROSITE" id="PS50137">
    <property type="entry name" value="DS_RBD"/>
    <property type="match status" value="1"/>
</dbReference>
<protein>
    <recommendedName>
        <fullName evidence="9">Ribonuclease 3</fullName>
        <ecNumber evidence="9">3.1.26.3</ecNumber>
    </recommendedName>
    <alternativeName>
        <fullName evidence="9">Ribonuclease III</fullName>
        <shortName evidence="9">RNase III</shortName>
    </alternativeName>
</protein>
<feature type="binding site" evidence="9">
    <location>
        <position position="110"/>
    </location>
    <ligand>
        <name>Mg(2+)</name>
        <dbReference type="ChEBI" id="CHEBI:18420"/>
    </ligand>
</feature>
<keyword evidence="14" id="KW-1185">Reference proteome</keyword>
<dbReference type="STRING" id="1641165.XM38_22255"/>
<comment type="cofactor">
    <cofactor evidence="9">
        <name>Mg(2+)</name>
        <dbReference type="ChEBI" id="CHEBI:18420"/>
    </cofactor>
</comment>
<dbReference type="GO" id="GO:0006397">
    <property type="term" value="P:mRNA processing"/>
    <property type="evidence" value="ECO:0007669"/>
    <property type="project" value="UniProtKB-UniRule"/>
</dbReference>
<feature type="domain" description="RNase III" evidence="12">
    <location>
        <begin position="6"/>
        <end position="124"/>
    </location>
</feature>
<evidence type="ECO:0000259" key="12">
    <source>
        <dbReference type="PROSITE" id="PS50142"/>
    </source>
</evidence>
<dbReference type="GO" id="GO:0004525">
    <property type="term" value="F:ribonuclease III activity"/>
    <property type="evidence" value="ECO:0007669"/>
    <property type="project" value="UniProtKB-UniRule"/>
</dbReference>
<dbReference type="Pfam" id="PF00035">
    <property type="entry name" value="dsrm"/>
    <property type="match status" value="1"/>
</dbReference>
<evidence type="ECO:0000259" key="11">
    <source>
        <dbReference type="PROSITE" id="PS50137"/>
    </source>
</evidence>
<dbReference type="InterPro" id="IPR011907">
    <property type="entry name" value="RNase_III"/>
</dbReference>
<dbReference type="InterPro" id="IPR036389">
    <property type="entry name" value="RNase_III_sf"/>
</dbReference>
<comment type="function">
    <text evidence="9">Digests double-stranded RNA. Involved in the processing of primary rRNA transcript to yield the immediate precursors to the large and small rRNAs (23S and 16S). Processes some mRNAs, and tRNAs when they are encoded in the rRNA operon. Processes pre-crRNA and tracrRNA of type II CRISPR loci if present in the organism.</text>
</comment>
<gene>
    <name evidence="13" type="primary">rnc1</name>
    <name evidence="9" type="synonym">rnc</name>
    <name evidence="13" type="ORF">XM38_003750</name>
</gene>
<keyword evidence="9" id="KW-0479">Metal-binding</keyword>
<evidence type="ECO:0000256" key="10">
    <source>
        <dbReference type="SAM" id="MobiDB-lite"/>
    </source>
</evidence>
<dbReference type="GO" id="GO:0019843">
    <property type="term" value="F:rRNA binding"/>
    <property type="evidence" value="ECO:0007669"/>
    <property type="project" value="UniProtKB-KW"/>
</dbReference>
<feature type="active site" evidence="9">
    <location>
        <position position="113"/>
    </location>
</feature>
<evidence type="ECO:0000256" key="1">
    <source>
        <dbReference type="ARBA" id="ARBA00000109"/>
    </source>
</evidence>
<organism evidence="13 14">
    <name type="scientific">Halomicronema hongdechloris C2206</name>
    <dbReference type="NCBI Taxonomy" id="1641165"/>
    <lineage>
        <taxon>Bacteria</taxon>
        <taxon>Bacillati</taxon>
        <taxon>Cyanobacteriota</taxon>
        <taxon>Cyanophyceae</taxon>
        <taxon>Nodosilineales</taxon>
        <taxon>Nodosilineaceae</taxon>
        <taxon>Halomicronema</taxon>
    </lineage>
</organism>
<evidence type="ECO:0000256" key="2">
    <source>
        <dbReference type="ARBA" id="ARBA00010183"/>
    </source>
</evidence>
<dbReference type="FunFam" id="1.10.1520.10:FF:000001">
    <property type="entry name" value="Ribonuclease 3"/>
    <property type="match status" value="1"/>
</dbReference>
<keyword evidence="7 9" id="KW-0378">Hydrolase</keyword>
<dbReference type="PROSITE" id="PS00517">
    <property type="entry name" value="RNASE_3_1"/>
    <property type="match status" value="1"/>
</dbReference>
<dbReference type="Pfam" id="PF14622">
    <property type="entry name" value="Ribonucleas_3_3"/>
    <property type="match status" value="1"/>
</dbReference>
<evidence type="ECO:0000256" key="8">
    <source>
        <dbReference type="ARBA" id="ARBA00022884"/>
    </source>
</evidence>